<sequence length="1056" mass="119922">KFCAPSDVVSNSSCYAVQRGNSVVSCLSVSDSSECAIRLAEGEADFGVFNAEELLLINQFYPSDIEPIIQLKHRNKQLDEFEFQMVAVIPINKTFIQRTPRQRLEHLKDNGFCHPGFSHSQKLSDYILKYFENTLSVNPLQCRDNVTVIENEVINLKNFFGKACRPGEWASDKSIDQELKKKYPELCALCDNTTACSYNSKENHGHFGALQCLTQGRGKVAYVALQYVQDYLKGNESYQFLCPDGNILPLSTSYACTWLQQPWSVVAARKEVADSLKPQLLDWIHNPKENWKISLSRIIQEDNKGVDMVKTTIANYLQGREIDVENIKTCGKYIRWCTIGDSETNKCKWVAKAAKALGVAPSISCIMSNSTFQCFHDIKENRTDIIVIDSNYGYLARKVYNLSTILYSETEVTKNSVTLAVIREPKDDNYLIKNFQDLNGKKACFPEYGGLSWLSFINAARRSNIISSKSCDYSLLVSELFSGACAPGIEDSDHSSTAIPSDVASKLCSACKNQNNPSCAVNQTNRYYRDEGALRCLTDEAGDIAFIETTNIPNNVTELNTYRILCKNGSLAEQSGFNVDENCALSVTIDSEDKNKNISLRYQKYYMQIVYALITIFFCTNRINCNVVQALSGPNEFSEFYSRLKSIKEFYRRHPNEISVPMSVEFEELAKMRENPTEELSNLVEFTDEEGYGKYLDLHECYQKYINLKGIEKIDYITYLSTFDHLFDIPRERKNAEYQRYVESLLGYLTDYLNRVRPLLDISTEIEEANKDFQIQWEKNSFPGWPKETGSALAHVGAHLELSAFSSWEELASLGLDRLKSALMALGLKCGGTLEERAQRLFSTKGEASLDPNLLAKNRKGKSAKGKDSEKQKEIARFEAHVYKLAELVSSQRVGTKENVQRKQARTEGERGDSDAEASASESEEEDDNEVPYNPKNLPLGWDGKPIPYWLYKLHGLNISYNCEICGNFTYKGPKAFQRHFAEWRHAHGMRCLGIPNTAHFANVTQIEDALALWEKLKAQKQAERWQPEQEEEFEDSLGNVVNRKTYEDLKRQGLL</sequence>
<dbReference type="GO" id="GO:0000398">
    <property type="term" value="P:mRNA splicing, via spliceosome"/>
    <property type="evidence" value="ECO:0007669"/>
    <property type="project" value="InterPro"/>
</dbReference>
<evidence type="ECO:0000256" key="7">
    <source>
        <dbReference type="ARBA" id="ARBA00022833"/>
    </source>
</evidence>
<dbReference type="STRING" id="64791.A0A151XBZ1"/>
<keyword evidence="6" id="KW-0863">Zinc-finger</keyword>
<feature type="domain" description="Transferrin-like" evidence="12">
    <location>
        <begin position="334"/>
        <end position="659"/>
    </location>
</feature>
<evidence type="ECO:0000256" key="9">
    <source>
        <dbReference type="ARBA" id="ARBA00023242"/>
    </source>
</evidence>
<evidence type="ECO:0000256" key="1">
    <source>
        <dbReference type="ARBA" id="ARBA00004123"/>
    </source>
</evidence>
<keyword evidence="8" id="KW-0508">mRNA splicing</keyword>
<evidence type="ECO:0000256" key="3">
    <source>
        <dbReference type="ARBA" id="ARBA00022553"/>
    </source>
</evidence>
<feature type="region of interest" description="Disordered" evidence="10">
    <location>
        <begin position="894"/>
        <end position="938"/>
    </location>
</feature>
<dbReference type="InterPro" id="IPR000690">
    <property type="entry name" value="Matrin/U1-C_Znf_C2H2"/>
</dbReference>
<keyword evidence="9" id="KW-0539">Nucleus</keyword>
<dbReference type="PROSITE" id="PS50171">
    <property type="entry name" value="ZF_MATRIN"/>
    <property type="match status" value="1"/>
</dbReference>
<dbReference type="PROSITE" id="PS51408">
    <property type="entry name" value="TRANSFERRIN_LIKE_4"/>
    <property type="match status" value="2"/>
</dbReference>
<dbReference type="Pfam" id="PF11931">
    <property type="entry name" value="SF3a60_Prp9_C"/>
    <property type="match status" value="1"/>
</dbReference>
<keyword evidence="4" id="KW-0507">mRNA processing</keyword>
<dbReference type="SUPFAM" id="SSF53850">
    <property type="entry name" value="Periplasmic binding protein-like II"/>
    <property type="match status" value="2"/>
</dbReference>
<dbReference type="EMBL" id="KQ982314">
    <property type="protein sequence ID" value="KYQ57891.1"/>
    <property type="molecule type" value="Genomic_DNA"/>
</dbReference>
<dbReference type="GO" id="GO:0003723">
    <property type="term" value="F:RNA binding"/>
    <property type="evidence" value="ECO:0007669"/>
    <property type="project" value="InterPro"/>
</dbReference>
<evidence type="ECO:0000256" key="6">
    <source>
        <dbReference type="ARBA" id="ARBA00022771"/>
    </source>
</evidence>
<dbReference type="InterPro" id="IPR024598">
    <property type="entry name" value="SF3a60/Prp9_C"/>
</dbReference>
<evidence type="ECO:0000259" key="12">
    <source>
        <dbReference type="PROSITE" id="PS51408"/>
    </source>
</evidence>
<dbReference type="InterPro" id="IPR021966">
    <property type="entry name" value="SF3a60_bindingd"/>
</dbReference>
<name>A0A151XBZ1_9HYME</name>
<dbReference type="PANTHER" id="PTHR12786">
    <property type="entry name" value="SPLICING FACTOR SF3A-RELATED"/>
    <property type="match status" value="1"/>
</dbReference>
<dbReference type="CDD" id="cd13529">
    <property type="entry name" value="PBP2_transferrin"/>
    <property type="match status" value="1"/>
</dbReference>
<accession>A0A151XBZ1</accession>
<dbReference type="InterPro" id="IPR001156">
    <property type="entry name" value="Transferrin-like_dom"/>
</dbReference>
<organism evidence="13 14">
    <name type="scientific">Mycetomoellerius zeteki</name>
    <dbReference type="NCBI Taxonomy" id="64791"/>
    <lineage>
        <taxon>Eukaryota</taxon>
        <taxon>Metazoa</taxon>
        <taxon>Ecdysozoa</taxon>
        <taxon>Arthropoda</taxon>
        <taxon>Hexapoda</taxon>
        <taxon>Insecta</taxon>
        <taxon>Pterygota</taxon>
        <taxon>Neoptera</taxon>
        <taxon>Endopterygota</taxon>
        <taxon>Hymenoptera</taxon>
        <taxon>Apocrita</taxon>
        <taxon>Aculeata</taxon>
        <taxon>Formicoidea</taxon>
        <taxon>Formicidae</taxon>
        <taxon>Myrmicinae</taxon>
        <taxon>Mycetomoellerius</taxon>
    </lineage>
</organism>
<dbReference type="Gene3D" id="3.40.190.10">
    <property type="entry name" value="Periplasmic binding protein-like II"/>
    <property type="match status" value="3"/>
</dbReference>
<keyword evidence="3" id="KW-0597">Phosphoprotein</keyword>
<dbReference type="PANTHER" id="PTHR12786:SF2">
    <property type="entry name" value="SPLICING FACTOR 3A SUBUNIT 3"/>
    <property type="match status" value="1"/>
</dbReference>
<dbReference type="SMART" id="SM00094">
    <property type="entry name" value="TR_FER"/>
    <property type="match status" value="1"/>
</dbReference>
<dbReference type="Proteomes" id="UP000075809">
    <property type="component" value="Unassembled WGS sequence"/>
</dbReference>
<protein>
    <submittedName>
        <fullName evidence="13">Splicing factor 3A subunit 3</fullName>
    </submittedName>
</protein>
<evidence type="ECO:0000313" key="14">
    <source>
        <dbReference type="Proteomes" id="UP000075809"/>
    </source>
</evidence>
<feature type="region of interest" description="Disordered" evidence="10">
    <location>
        <begin position="852"/>
        <end position="872"/>
    </location>
</feature>
<reference evidence="13 14" key="1">
    <citation type="submission" date="2015-09" db="EMBL/GenBank/DDBJ databases">
        <title>Trachymyrmex zeteki WGS genome.</title>
        <authorList>
            <person name="Nygaard S."/>
            <person name="Hu H."/>
            <person name="Boomsma J."/>
            <person name="Zhang G."/>
        </authorList>
    </citation>
    <scope>NUCLEOTIDE SEQUENCE [LARGE SCALE GENOMIC DNA]</scope>
    <source>
        <strain evidence="13">Tzet28-1</strain>
        <tissue evidence="13">Whole body</tissue>
    </source>
</reference>
<feature type="domain" description="Transferrin-like" evidence="12">
    <location>
        <begin position="1"/>
        <end position="329"/>
    </location>
</feature>
<comment type="subcellular location">
    <subcellularLocation>
        <location evidence="1">Nucleus</location>
    </subcellularLocation>
</comment>
<evidence type="ECO:0000256" key="8">
    <source>
        <dbReference type="ARBA" id="ARBA00023187"/>
    </source>
</evidence>
<dbReference type="Pfam" id="PF16837">
    <property type="entry name" value="SF3A3"/>
    <property type="match status" value="1"/>
</dbReference>
<evidence type="ECO:0000313" key="13">
    <source>
        <dbReference type="EMBL" id="KYQ57891.1"/>
    </source>
</evidence>
<proteinExistence type="inferred from homology"/>
<dbReference type="GO" id="GO:0008270">
    <property type="term" value="F:zinc ion binding"/>
    <property type="evidence" value="ECO:0007669"/>
    <property type="project" value="UniProtKB-KW"/>
</dbReference>
<evidence type="ECO:0000256" key="2">
    <source>
        <dbReference type="ARBA" id="ARBA00008776"/>
    </source>
</evidence>
<gene>
    <name evidence="13" type="ORF">ALC60_02940</name>
</gene>
<evidence type="ECO:0000256" key="10">
    <source>
        <dbReference type="SAM" id="MobiDB-lite"/>
    </source>
</evidence>
<dbReference type="Pfam" id="PF12108">
    <property type="entry name" value="SF3a60_bindingd"/>
    <property type="match status" value="1"/>
</dbReference>
<dbReference type="AlphaFoldDB" id="A0A151XBZ1"/>
<feature type="non-terminal residue" evidence="13">
    <location>
        <position position="1"/>
    </location>
</feature>
<dbReference type="PRINTS" id="PR00422">
    <property type="entry name" value="TRANSFERRIN"/>
</dbReference>
<feature type="domain" description="Matrin-type" evidence="11">
    <location>
        <begin position="961"/>
        <end position="992"/>
    </location>
</feature>
<evidence type="ECO:0000256" key="5">
    <source>
        <dbReference type="ARBA" id="ARBA00022723"/>
    </source>
</evidence>
<dbReference type="Pfam" id="PF00405">
    <property type="entry name" value="Transferrin"/>
    <property type="match status" value="2"/>
</dbReference>
<keyword evidence="7" id="KW-0862">Zinc</keyword>
<dbReference type="InterPro" id="IPR051421">
    <property type="entry name" value="RNA_Proc_DNA_Dmg_Regulator"/>
</dbReference>
<dbReference type="InterPro" id="IPR031774">
    <property type="entry name" value="SF3A3_dom"/>
</dbReference>
<dbReference type="InterPro" id="IPR025086">
    <property type="entry name" value="SDE2/SF3A3_SAP"/>
</dbReference>
<keyword evidence="14" id="KW-1185">Reference proteome</keyword>
<dbReference type="Pfam" id="PF13297">
    <property type="entry name" value="SDE2_2C"/>
    <property type="match status" value="1"/>
</dbReference>
<evidence type="ECO:0000256" key="4">
    <source>
        <dbReference type="ARBA" id="ARBA00022664"/>
    </source>
</evidence>
<feature type="compositionally biased region" description="Basic and acidic residues" evidence="10">
    <location>
        <begin position="895"/>
        <end position="914"/>
    </location>
</feature>
<dbReference type="GO" id="GO:0005681">
    <property type="term" value="C:spliceosomal complex"/>
    <property type="evidence" value="ECO:0007669"/>
    <property type="project" value="InterPro"/>
</dbReference>
<keyword evidence="5" id="KW-0479">Metal-binding</keyword>
<evidence type="ECO:0000259" key="11">
    <source>
        <dbReference type="PROSITE" id="PS50171"/>
    </source>
</evidence>
<comment type="similarity">
    <text evidence="2">Belongs to the SF3A3 family.</text>
</comment>